<keyword evidence="4 7" id="KW-0175">Coiled coil</keyword>
<dbReference type="EMBL" id="JAIZAY010000022">
    <property type="protein sequence ID" value="KAJ8020642.1"/>
    <property type="molecule type" value="Genomic_DNA"/>
</dbReference>
<evidence type="ECO:0000259" key="10">
    <source>
        <dbReference type="PROSITE" id="PS51508"/>
    </source>
</evidence>
<dbReference type="GO" id="GO:0005516">
    <property type="term" value="F:calmodulin binding"/>
    <property type="evidence" value="ECO:0007669"/>
    <property type="project" value="InterPro"/>
</dbReference>
<feature type="region of interest" description="Disordered" evidence="8">
    <location>
        <begin position="495"/>
        <end position="655"/>
    </location>
</feature>
<comment type="caution">
    <text evidence="11">The sequence shown here is derived from an EMBL/GenBank/DDBJ whole genome shotgun (WGS) entry which is preliminary data.</text>
</comment>
<comment type="subcellular location">
    <subcellularLocation>
        <location evidence="1">Cytoplasm</location>
        <location evidence="1">Cytoskeleton</location>
    </subcellularLocation>
</comment>
<feature type="compositionally biased region" description="Basic and acidic residues" evidence="8">
    <location>
        <begin position="530"/>
        <end position="547"/>
    </location>
</feature>
<feature type="compositionally biased region" description="Polar residues" evidence="8">
    <location>
        <begin position="1302"/>
        <end position="1315"/>
    </location>
</feature>
<feature type="compositionally biased region" description="Polar residues" evidence="8">
    <location>
        <begin position="1125"/>
        <end position="1136"/>
    </location>
</feature>
<dbReference type="InterPro" id="IPR036872">
    <property type="entry name" value="CH_dom_sf"/>
</dbReference>
<gene>
    <name evidence="11" type="ORF">HOLleu_40290</name>
</gene>
<feature type="region of interest" description="Disordered" evidence="8">
    <location>
        <begin position="1443"/>
        <end position="1698"/>
    </location>
</feature>
<dbReference type="InterPro" id="IPR011033">
    <property type="entry name" value="PRC_barrel-like_sf"/>
</dbReference>
<keyword evidence="2" id="KW-0963">Cytoplasm</keyword>
<dbReference type="Pfam" id="PF25532">
    <property type="entry name" value="CH_CAMSAP2_N"/>
    <property type="match status" value="1"/>
</dbReference>
<dbReference type="SUPFAM" id="SSF50346">
    <property type="entry name" value="PRC-barrel domain"/>
    <property type="match status" value="1"/>
</dbReference>
<evidence type="ECO:0000256" key="1">
    <source>
        <dbReference type="ARBA" id="ARBA00004245"/>
    </source>
</evidence>
<feature type="compositionally biased region" description="Basic residues" evidence="8">
    <location>
        <begin position="1508"/>
        <end position="1517"/>
    </location>
</feature>
<feature type="compositionally biased region" description="Polar residues" evidence="8">
    <location>
        <begin position="1534"/>
        <end position="1557"/>
    </location>
</feature>
<keyword evidence="3 6" id="KW-0493">Microtubule</keyword>
<feature type="region of interest" description="Disordered" evidence="8">
    <location>
        <begin position="1302"/>
        <end position="1430"/>
    </location>
</feature>
<dbReference type="InterPro" id="IPR058042">
    <property type="entry name" value="CAMSAP_N"/>
</dbReference>
<feature type="region of interest" description="Disordered" evidence="8">
    <location>
        <begin position="1122"/>
        <end position="1156"/>
    </location>
</feature>
<dbReference type="GO" id="GO:0031122">
    <property type="term" value="P:cytoplasmic microtubule organization"/>
    <property type="evidence" value="ECO:0007669"/>
    <property type="project" value="TreeGrafter"/>
</dbReference>
<feature type="compositionally biased region" description="Polar residues" evidence="8">
    <location>
        <begin position="1673"/>
        <end position="1685"/>
    </location>
</feature>
<comment type="domain">
    <text evidence="6">The CKK domain binds microtubules.</text>
</comment>
<comment type="similarity">
    <text evidence="6">Belongs to the CAMSAP1 family.</text>
</comment>
<dbReference type="Pfam" id="PF17095">
    <property type="entry name" value="CAMSAP_CC1"/>
    <property type="match status" value="1"/>
</dbReference>
<evidence type="ECO:0000313" key="12">
    <source>
        <dbReference type="Proteomes" id="UP001152320"/>
    </source>
</evidence>
<accession>A0A9Q1BDI0</accession>
<evidence type="ECO:0000256" key="2">
    <source>
        <dbReference type="ARBA" id="ARBA00022490"/>
    </source>
</evidence>
<feature type="region of interest" description="Disordered" evidence="8">
    <location>
        <begin position="360"/>
        <end position="422"/>
    </location>
</feature>
<evidence type="ECO:0000256" key="5">
    <source>
        <dbReference type="ARBA" id="ARBA00023212"/>
    </source>
</evidence>
<dbReference type="SMART" id="SM01051">
    <property type="entry name" value="CAMSAP_CKK"/>
    <property type="match status" value="1"/>
</dbReference>
<feature type="region of interest" description="Disordered" evidence="8">
    <location>
        <begin position="1070"/>
        <end position="1097"/>
    </location>
</feature>
<dbReference type="PANTHER" id="PTHR21595:SF0">
    <property type="entry name" value="PATRONIN"/>
    <property type="match status" value="1"/>
</dbReference>
<feature type="compositionally biased region" description="Polar residues" evidence="8">
    <location>
        <begin position="1188"/>
        <end position="1203"/>
    </location>
</feature>
<feature type="region of interest" description="Disordered" evidence="8">
    <location>
        <begin position="1188"/>
        <end position="1229"/>
    </location>
</feature>
<feature type="compositionally biased region" description="Basic and acidic residues" evidence="8">
    <location>
        <begin position="1443"/>
        <end position="1487"/>
    </location>
</feature>
<dbReference type="PANTHER" id="PTHR21595">
    <property type="entry name" value="PATRONIN"/>
    <property type="match status" value="1"/>
</dbReference>
<dbReference type="Pfam" id="PF08683">
    <property type="entry name" value="CAMSAP_CKK"/>
    <property type="match status" value="1"/>
</dbReference>
<dbReference type="Proteomes" id="UP001152320">
    <property type="component" value="Chromosome 22"/>
</dbReference>
<feature type="domain" description="CKK" evidence="10">
    <location>
        <begin position="1693"/>
        <end position="1826"/>
    </location>
</feature>
<feature type="compositionally biased region" description="Basic and acidic residues" evidence="8">
    <location>
        <begin position="1369"/>
        <end position="1402"/>
    </location>
</feature>
<dbReference type="InterPro" id="IPR031372">
    <property type="entry name" value="CAMSAP_CC1"/>
</dbReference>
<dbReference type="Pfam" id="PF11971">
    <property type="entry name" value="CAMSAP_CH"/>
    <property type="match status" value="1"/>
</dbReference>
<dbReference type="GO" id="GO:0031175">
    <property type="term" value="P:neuron projection development"/>
    <property type="evidence" value="ECO:0007669"/>
    <property type="project" value="InterPro"/>
</dbReference>
<sequence length="1826" mass="202808">MADTVGRNEVDIDDIPEIIPLNEYNFKKAKLRVSLGWIGCKAYHGHDTNVPEDLLQPFFKDEKGHDNLKPSVINQLASGELYSLACSNIFPPSIHPWRGHASVIHALSRKGIYVLDGGEPVSEVSLTHTQRIKLSSHQAMIGAIMKAYAKEVVPVEAVVKAVRQIATFNASSELPFDQEDALLFWINKVCSSVRHRLERERKAQQEQLMQSAQQTVRLRRDQLHPKQLPFIPVLDDLMKDLSDGCCLTILVSFYCPHLLPFEDIVLRENMSFADSLHNLQLLKTFFKKYLPETFHFTFEDLLYTHDSLKPSIIAFCSELFHVFEVTKPDHLSANQFKGTTRIGSSPSVSLARENLPISDVTKRSFHPGGSPSGQNTRSFHMSGDVRASNSPGFQQRLLPGRQQKRSSMVIEGNPPQYQDEDLRRSTSLEDLSPDKPVAAWQSPEIIRSSDVPGFRNNTSQGLLANVSIDSEVGESQAFQQDLDVGHSQETYLVASNQRKLSREGKPIPALPSADDDRDDSEVAALTSRTFDVRASPRDDGRNHHSEHCAAGGDAGSKNRHGMSTHDRLGFQPLDLPPAGITSQSADARKRMRLDLSPADIKSHSVGSVPRERLLPSPGRTSKEAIQSASKVAEYGERGSKTLPSKGRGSGTDKSSMISWEQRIQNDQKTTPESLDSSTPLSGETVIDTFALRDEAQKQNAKKKWANQAFQQAEQKTSNGTPHVTKTKHGEAFFVSHDPRTETHPTNPQETGKSFVLSDKDYDEQSAQQAGIPVVTTSIQDLNGPPHYEEKWHHQDLTHPNNMQFVANPALSVSRSAHDPHSHLKANHSPVNVDRVSVASDSAMFLHARSRSPRHFFLSDYSPSHASQSGYNMDATNEGRVNGSSLCNPLSTSDLACHSDESPKLHAELLESESGSKLSHIGQDVYTVEGFMLPANDGDSPVLLNGMVDPQDTSQSDSGELQLNDLTSITAQNVHMHEQIIGVENDATKDHMITWLANSKPAHTSNTINSGPDAGYGVGTEPALSDLAQIRMQLEKKRRHIDHEKRKLERHWHKQRMKVNKEAFLQCVTQKKPQEDPLIPQGRYMPDPQITPPRDIYPASTKITFADISAKKDKQMKMKDELKAFSDSSQSGRSATDSGSNRSGSPTSSAGSHSPQLTNEEYNASLEKLNANLSELQSQITRLSLQQEQHIKSSQVSPRANTSDLPGGTDIDGRTFQVAGHPENSSLQDRSVDVPAQMQTWLRQSPRPIGPIVQNQEEFRNLRSSWIEQSNMKDESKEGIKIDPSHESGKFAKTFTVQGNTEEIPDTSQVDGTSHTPVKMEEAPVKMDEAPPSIEESQSGKKQMYMEINLSPEKKVPPKPKLSVKSKPALSEKRNVNPAEEAKDVTVEVTRQETPRTPRKEELNETTSSSASDEKPVGFVVEMAEQKDDEMAKRREVFLKAQLKRQEMERKKKAAREEEIEKQREERRKKQEEQEQKKAEEKARREQIMAEYQQRKKREQDGEPERPPKPKAKSRPKSRVIADSSSVKQPVLSGSEPTTARLDTTDGLNNSTPSSSAFSKIKADKTFRALPDKQGPRITPKKTPSPESPAKSANGAATPIKRSGSFKGSSSRPPSPGRSSPGRRSPSPRPPSPLMQRRRSNTLPGSLKSEDTEEGDKTAASGSIPSDTLAREQSMVSQESNGSAGSSGVPEYTGPKLYVRPTSRSNKNLICNAISHCVLAGVPNIPQRDKVLEEVNKSDHKHFVILFRDQGLQFRAVYGFNPETEEMSKVYGTGPRHITNKMLECIYKYDSGSKKFSKIHSKTMSVQVDGLIIGQMYWQSKKTSAKR</sequence>
<feature type="compositionally biased region" description="Low complexity" evidence="8">
    <location>
        <begin position="1137"/>
        <end position="1153"/>
    </location>
</feature>
<protein>
    <submittedName>
        <fullName evidence="11">Calmodulin-regulated spectrin-associated protein 1</fullName>
    </submittedName>
</protein>
<evidence type="ECO:0000313" key="11">
    <source>
        <dbReference type="EMBL" id="KAJ8020642.1"/>
    </source>
</evidence>
<evidence type="ECO:0000259" key="9">
    <source>
        <dbReference type="PROSITE" id="PS50021"/>
    </source>
</evidence>
<dbReference type="GO" id="GO:0036449">
    <property type="term" value="C:microtubule minus-end"/>
    <property type="evidence" value="ECO:0007669"/>
    <property type="project" value="TreeGrafter"/>
</dbReference>
<name>A0A9Q1BDI0_HOLLE</name>
<dbReference type="Gene3D" id="3.10.20.360">
    <property type="entry name" value="CKK domain"/>
    <property type="match status" value="1"/>
</dbReference>
<dbReference type="InterPro" id="IPR022613">
    <property type="entry name" value="CH_CAMSAP_2"/>
</dbReference>
<feature type="compositionally biased region" description="Basic and acidic residues" evidence="8">
    <location>
        <begin position="1560"/>
        <end position="1574"/>
    </location>
</feature>
<dbReference type="InterPro" id="IPR038209">
    <property type="entry name" value="CKK_dom_sf"/>
</dbReference>
<feature type="compositionally biased region" description="Basic and acidic residues" evidence="8">
    <location>
        <begin position="1497"/>
        <end position="1507"/>
    </location>
</feature>
<dbReference type="OrthoDB" id="2125658at2759"/>
<dbReference type="InterPro" id="IPR014797">
    <property type="entry name" value="CKK_CAMSAP"/>
</dbReference>
<evidence type="ECO:0000256" key="3">
    <source>
        <dbReference type="ARBA" id="ARBA00022701"/>
    </source>
</evidence>
<evidence type="ECO:0000256" key="8">
    <source>
        <dbReference type="SAM" id="MobiDB-lite"/>
    </source>
</evidence>
<evidence type="ECO:0000256" key="6">
    <source>
        <dbReference type="PROSITE-ProRule" id="PRU00841"/>
    </source>
</evidence>
<dbReference type="SUPFAM" id="SSF47576">
    <property type="entry name" value="Calponin-homology domain, CH-domain"/>
    <property type="match status" value="1"/>
</dbReference>
<dbReference type="GO" id="GO:0051011">
    <property type="term" value="F:microtubule minus-end binding"/>
    <property type="evidence" value="ECO:0007669"/>
    <property type="project" value="TreeGrafter"/>
</dbReference>
<reference evidence="11" key="1">
    <citation type="submission" date="2021-10" db="EMBL/GenBank/DDBJ databases">
        <title>Tropical sea cucumber genome reveals ecological adaptation and Cuvierian tubules defense mechanism.</title>
        <authorList>
            <person name="Chen T."/>
        </authorList>
    </citation>
    <scope>NUCLEOTIDE SEQUENCE</scope>
    <source>
        <strain evidence="11">Nanhai2018</strain>
        <tissue evidence="11">Muscle</tissue>
    </source>
</reference>
<dbReference type="PROSITE" id="PS50021">
    <property type="entry name" value="CH"/>
    <property type="match status" value="1"/>
</dbReference>
<dbReference type="InterPro" id="IPR001715">
    <property type="entry name" value="CH_dom"/>
</dbReference>
<proteinExistence type="inferred from homology"/>
<feature type="domain" description="Calponin-homology (CH)" evidence="9">
    <location>
        <begin position="202"/>
        <end position="324"/>
    </location>
</feature>
<feature type="compositionally biased region" description="Basic and acidic residues" evidence="8">
    <location>
        <begin position="1317"/>
        <end position="1328"/>
    </location>
</feature>
<dbReference type="GO" id="GO:0030507">
    <property type="term" value="F:spectrin binding"/>
    <property type="evidence" value="ECO:0007669"/>
    <property type="project" value="InterPro"/>
</dbReference>
<feature type="compositionally biased region" description="Low complexity" evidence="8">
    <location>
        <begin position="1601"/>
        <end position="1624"/>
    </location>
</feature>
<dbReference type="InterPro" id="IPR032940">
    <property type="entry name" value="CAMSAP"/>
</dbReference>
<dbReference type="GO" id="GO:0007026">
    <property type="term" value="P:negative regulation of microtubule depolymerization"/>
    <property type="evidence" value="ECO:0007669"/>
    <property type="project" value="TreeGrafter"/>
</dbReference>
<keyword evidence="5" id="KW-0206">Cytoskeleton</keyword>
<keyword evidence="12" id="KW-1185">Reference proteome</keyword>
<dbReference type="PROSITE" id="PS51508">
    <property type="entry name" value="CKK"/>
    <property type="match status" value="1"/>
</dbReference>
<feature type="coiled-coil region" evidence="7">
    <location>
        <begin position="1158"/>
        <end position="1185"/>
    </location>
</feature>
<organism evidence="11 12">
    <name type="scientific">Holothuria leucospilota</name>
    <name type="common">Black long sea cucumber</name>
    <name type="synonym">Mertensiothuria leucospilota</name>
    <dbReference type="NCBI Taxonomy" id="206669"/>
    <lineage>
        <taxon>Eukaryota</taxon>
        <taxon>Metazoa</taxon>
        <taxon>Echinodermata</taxon>
        <taxon>Eleutherozoa</taxon>
        <taxon>Echinozoa</taxon>
        <taxon>Holothuroidea</taxon>
        <taxon>Aspidochirotacea</taxon>
        <taxon>Aspidochirotida</taxon>
        <taxon>Holothuriidae</taxon>
        <taxon>Holothuria</taxon>
    </lineage>
</organism>
<evidence type="ECO:0000256" key="7">
    <source>
        <dbReference type="SAM" id="Coils"/>
    </source>
</evidence>
<evidence type="ECO:0000256" key="4">
    <source>
        <dbReference type="ARBA" id="ARBA00023054"/>
    </source>
</evidence>